<evidence type="ECO:0000313" key="3">
    <source>
        <dbReference type="Proteomes" id="UP000314294"/>
    </source>
</evidence>
<dbReference type="EMBL" id="SRLO01000232">
    <property type="protein sequence ID" value="TNN65636.1"/>
    <property type="molecule type" value="Genomic_DNA"/>
</dbReference>
<sequence>MLSESDSLPDRASSSSSGPEPRWTTFAAVAIFQQQNRHQPRETVGEPRHSDAVQGDQDVQPGRGRGTMHHQHNRFPPTLSRLLDSRAQVGLDANVSAAYISLLMLEPGGTLAQIASKKRAVAEEEEEKEEEKEEEEGPMKSAEPTSGIIRGPRHTVRTSPGKREGAVEGRKISECQDTEDGEEEEEEEEHPSTQPSSCESEQSEA</sequence>
<proteinExistence type="predicted"/>
<feature type="region of interest" description="Disordered" evidence="1">
    <location>
        <begin position="108"/>
        <end position="205"/>
    </location>
</feature>
<organism evidence="2 3">
    <name type="scientific">Liparis tanakae</name>
    <name type="common">Tanaka's snailfish</name>
    <dbReference type="NCBI Taxonomy" id="230148"/>
    <lineage>
        <taxon>Eukaryota</taxon>
        <taxon>Metazoa</taxon>
        <taxon>Chordata</taxon>
        <taxon>Craniata</taxon>
        <taxon>Vertebrata</taxon>
        <taxon>Euteleostomi</taxon>
        <taxon>Actinopterygii</taxon>
        <taxon>Neopterygii</taxon>
        <taxon>Teleostei</taxon>
        <taxon>Neoteleostei</taxon>
        <taxon>Acanthomorphata</taxon>
        <taxon>Eupercaria</taxon>
        <taxon>Perciformes</taxon>
        <taxon>Cottioidei</taxon>
        <taxon>Cottales</taxon>
        <taxon>Liparidae</taxon>
        <taxon>Liparis</taxon>
    </lineage>
</organism>
<comment type="caution">
    <text evidence="2">The sequence shown here is derived from an EMBL/GenBank/DDBJ whole genome shotgun (WGS) entry which is preliminary data.</text>
</comment>
<feature type="compositionally biased region" description="Acidic residues" evidence="1">
    <location>
        <begin position="123"/>
        <end position="136"/>
    </location>
</feature>
<feature type="compositionally biased region" description="Acidic residues" evidence="1">
    <location>
        <begin position="176"/>
        <end position="189"/>
    </location>
</feature>
<name>A0A4Z2HIK2_9TELE</name>
<evidence type="ECO:0000256" key="1">
    <source>
        <dbReference type="SAM" id="MobiDB-lite"/>
    </source>
</evidence>
<gene>
    <name evidence="2" type="ORF">EYF80_024165</name>
</gene>
<feature type="compositionally biased region" description="Basic and acidic residues" evidence="1">
    <location>
        <begin position="39"/>
        <end position="51"/>
    </location>
</feature>
<keyword evidence="3" id="KW-1185">Reference proteome</keyword>
<dbReference type="Proteomes" id="UP000314294">
    <property type="component" value="Unassembled WGS sequence"/>
</dbReference>
<dbReference type="AlphaFoldDB" id="A0A4Z2HIK2"/>
<evidence type="ECO:0000313" key="2">
    <source>
        <dbReference type="EMBL" id="TNN65636.1"/>
    </source>
</evidence>
<reference evidence="2 3" key="1">
    <citation type="submission" date="2019-03" db="EMBL/GenBank/DDBJ databases">
        <title>First draft genome of Liparis tanakae, snailfish: a comprehensive survey of snailfish specific genes.</title>
        <authorList>
            <person name="Kim W."/>
            <person name="Song I."/>
            <person name="Jeong J.-H."/>
            <person name="Kim D."/>
            <person name="Kim S."/>
            <person name="Ryu S."/>
            <person name="Song J.Y."/>
            <person name="Lee S.K."/>
        </authorList>
    </citation>
    <scope>NUCLEOTIDE SEQUENCE [LARGE SCALE GENOMIC DNA]</scope>
    <source>
        <tissue evidence="2">Muscle</tissue>
    </source>
</reference>
<protein>
    <submittedName>
        <fullName evidence="2">Uncharacterized protein</fullName>
    </submittedName>
</protein>
<feature type="compositionally biased region" description="Low complexity" evidence="1">
    <location>
        <begin position="1"/>
        <end position="17"/>
    </location>
</feature>
<feature type="compositionally biased region" description="Polar residues" evidence="1">
    <location>
        <begin position="192"/>
        <end position="205"/>
    </location>
</feature>
<accession>A0A4Z2HIK2</accession>
<feature type="region of interest" description="Disordered" evidence="1">
    <location>
        <begin position="1"/>
        <end position="81"/>
    </location>
</feature>
<feature type="compositionally biased region" description="Basic and acidic residues" evidence="1">
    <location>
        <begin position="161"/>
        <end position="174"/>
    </location>
</feature>